<evidence type="ECO:0000313" key="2">
    <source>
        <dbReference type="EMBL" id="BBO31332.1"/>
    </source>
</evidence>
<sequence>MVRHDRLGMIAKLLPPTIVVLGIPILMTTTSIGLYRSALVSVVVAFAVLFLLGRYTKGPGAA</sequence>
<dbReference type="EMBL" id="AP021861">
    <property type="protein sequence ID" value="BBO31332.1"/>
    <property type="molecule type" value="Genomic_DNA"/>
</dbReference>
<accession>A0A5K7X686</accession>
<keyword evidence="1" id="KW-0812">Transmembrane</keyword>
<evidence type="ECO:0000256" key="1">
    <source>
        <dbReference type="SAM" id="Phobius"/>
    </source>
</evidence>
<keyword evidence="1" id="KW-0472">Membrane</keyword>
<feature type="transmembrane region" description="Helical" evidence="1">
    <location>
        <begin position="33"/>
        <end position="52"/>
    </location>
</feature>
<protein>
    <submittedName>
        <fullName evidence="2">Uncharacterized protein</fullName>
    </submittedName>
</protein>
<keyword evidence="1" id="KW-1133">Transmembrane helix</keyword>
<organism evidence="2 3">
    <name type="scientific">Lacipirellula parvula</name>
    <dbReference type="NCBI Taxonomy" id="2650471"/>
    <lineage>
        <taxon>Bacteria</taxon>
        <taxon>Pseudomonadati</taxon>
        <taxon>Planctomycetota</taxon>
        <taxon>Planctomycetia</taxon>
        <taxon>Pirellulales</taxon>
        <taxon>Lacipirellulaceae</taxon>
        <taxon>Lacipirellula</taxon>
    </lineage>
</organism>
<reference evidence="3" key="1">
    <citation type="submission" date="2019-10" db="EMBL/GenBank/DDBJ databases">
        <title>Lacipirellula parvula gen. nov., sp. nov., representing a lineage of planctomycetes widespread in freshwater anoxic habitats, and description of the family Lacipirellulaceae.</title>
        <authorList>
            <person name="Dedysh S.N."/>
            <person name="Kulichevskaya I.S."/>
            <person name="Beletsky A.V."/>
            <person name="Rakitin A.L."/>
            <person name="Mardanov A.V."/>
            <person name="Ivanova A.A."/>
            <person name="Saltykova V.X."/>
            <person name="Rijpstra W.I.C."/>
            <person name="Sinninghe Damste J.S."/>
            <person name="Ravin N.V."/>
        </authorList>
    </citation>
    <scope>NUCLEOTIDE SEQUENCE [LARGE SCALE GENOMIC DNA]</scope>
    <source>
        <strain evidence="3">PX69</strain>
    </source>
</reference>
<dbReference type="KEGG" id="lpav:PLANPX_0944"/>
<proteinExistence type="predicted"/>
<gene>
    <name evidence="2" type="ORF">PLANPX_0944</name>
</gene>
<dbReference type="Proteomes" id="UP000326837">
    <property type="component" value="Chromosome"/>
</dbReference>
<feature type="transmembrane region" description="Helical" evidence="1">
    <location>
        <begin position="7"/>
        <end position="27"/>
    </location>
</feature>
<evidence type="ECO:0000313" key="3">
    <source>
        <dbReference type="Proteomes" id="UP000326837"/>
    </source>
</evidence>
<dbReference type="AlphaFoldDB" id="A0A5K7X686"/>
<name>A0A5K7X686_9BACT</name>
<keyword evidence="3" id="KW-1185">Reference proteome</keyword>